<dbReference type="OrthoDB" id="3387693at2"/>
<dbReference type="AlphaFoldDB" id="A0A109IGE2"/>
<dbReference type="RefSeq" id="WP_067314045.1">
    <property type="nucleotide sequence ID" value="NZ_LRMV01000184.1"/>
</dbReference>
<dbReference type="EMBL" id="LT607752">
    <property type="protein sequence ID" value="SCG80060.1"/>
    <property type="molecule type" value="Genomic_DNA"/>
</dbReference>
<reference evidence="2" key="1">
    <citation type="submission" date="2016-06" db="EMBL/GenBank/DDBJ databases">
        <authorList>
            <person name="Varghese N."/>
            <person name="Submissions Spin"/>
        </authorList>
    </citation>
    <scope>NUCLEOTIDE SEQUENCE [LARGE SCALE GENOMIC DNA]</scope>
    <source>
        <strain evidence="2">DSM 44983</strain>
    </source>
</reference>
<protein>
    <submittedName>
        <fullName evidence="1">Uncharacterized protein</fullName>
    </submittedName>
</protein>
<proteinExistence type="predicted"/>
<sequence>MKIEIRLAAEMTFFSDPEGTDEQFEAFLDEVMDQLGAIGRADVDLAARLTERYAEFETTVEAADFNIAGAGFMMDLRTALHAAGCNTAEWPRFAPSQQHIRELQPS</sequence>
<keyword evidence="2" id="KW-1185">Reference proteome</keyword>
<evidence type="ECO:0000313" key="1">
    <source>
        <dbReference type="EMBL" id="SCG80060.1"/>
    </source>
</evidence>
<organism evidence="1 2">
    <name type="scientific">Micromonospora rifamycinica</name>
    <dbReference type="NCBI Taxonomy" id="291594"/>
    <lineage>
        <taxon>Bacteria</taxon>
        <taxon>Bacillati</taxon>
        <taxon>Actinomycetota</taxon>
        <taxon>Actinomycetes</taxon>
        <taxon>Micromonosporales</taxon>
        <taxon>Micromonosporaceae</taxon>
        <taxon>Micromonospora</taxon>
    </lineage>
</organism>
<evidence type="ECO:0000313" key="2">
    <source>
        <dbReference type="Proteomes" id="UP000198226"/>
    </source>
</evidence>
<accession>A0A109IGE2</accession>
<gene>
    <name evidence="1" type="ORF">GA0070623_4881</name>
</gene>
<dbReference type="Proteomes" id="UP000198226">
    <property type="component" value="Chromosome I"/>
</dbReference>
<name>A0A109IGE2_9ACTN</name>